<organism evidence="1 2">
    <name type="scientific">Pseudomonas meliae</name>
    <dbReference type="NCBI Taxonomy" id="86176"/>
    <lineage>
        <taxon>Bacteria</taxon>
        <taxon>Pseudomonadati</taxon>
        <taxon>Pseudomonadota</taxon>
        <taxon>Gammaproteobacteria</taxon>
        <taxon>Pseudomonadales</taxon>
        <taxon>Pseudomonadaceae</taxon>
        <taxon>Pseudomonas</taxon>
    </lineage>
</organism>
<keyword evidence="2" id="KW-1185">Reference proteome</keyword>
<evidence type="ECO:0000313" key="1">
    <source>
        <dbReference type="EMBL" id="KPX80713.1"/>
    </source>
</evidence>
<reference evidence="1 2" key="1">
    <citation type="submission" date="2015-09" db="EMBL/GenBank/DDBJ databases">
        <title>Genome announcement of multiple Pseudomonas syringae strains.</title>
        <authorList>
            <person name="Thakur S."/>
            <person name="Wang P.W."/>
            <person name="Gong Y."/>
            <person name="Weir B.S."/>
            <person name="Guttman D.S."/>
        </authorList>
    </citation>
    <scope>NUCLEOTIDE SEQUENCE [LARGE SCALE GENOMIC DNA]</scope>
    <source>
        <strain evidence="1 2">ICMP6289</strain>
    </source>
</reference>
<protein>
    <submittedName>
        <fullName evidence="1">Uncharacterized protein</fullName>
    </submittedName>
</protein>
<dbReference type="Proteomes" id="UP000050455">
    <property type="component" value="Unassembled WGS sequence"/>
</dbReference>
<dbReference type="EMBL" id="LJQT01000449">
    <property type="protein sequence ID" value="KPX80713.1"/>
    <property type="molecule type" value="Genomic_DNA"/>
</dbReference>
<name>A0A0P9TYQ1_9PSED</name>
<sequence length="477" mass="52928">MFNPPSIRAAGARLALMPSFRPIKVGGDRQKSANSCRSSLAVNVSLKGVLCFEPQLLMASPVALCPLLDVSSPFVIMRSQGGKPVISIGDIYNQDINFLFGSGASFGLLPTLQLQVQTGEGNSRYTLEELATKFEREGDRRLIPLFMHYYASCIRPAEQISLEQAVTGEAGATVIKNYRTFLTTALEMVKRRKALDRRCNVFTTNYDGCFPLVADALIKEGCIDFVLNDGARGFTRRMLQARNFGSYLCQAGVFGRYQSSIPQINLIHLHGSVYWSKLDAAIQVGYDLSNRESLLDADAMAMLQPFSTALTNPASTLTDVPATDFSTEELVAFWDKYEQIPIVNPTKWKFHETVYEEHYYQMLRLLSYELEKPNAVLITFGFSFADEHILNLVMRSLSNPGLQVFVCCYSQAGHAEMEDKFKGNRNVKCLMLQSGVMDFTAFNEQVLAWPEATALAPATPIPPAAIPVTDADLEPLI</sequence>
<dbReference type="AlphaFoldDB" id="A0A0P9TYQ1"/>
<dbReference type="RefSeq" id="WP_235378744.1">
    <property type="nucleotide sequence ID" value="NZ_JYHE01000188.1"/>
</dbReference>
<accession>A0A0P9TYQ1</accession>
<proteinExistence type="predicted"/>
<comment type="caution">
    <text evidence="1">The sequence shown here is derived from an EMBL/GenBank/DDBJ whole genome shotgun (WGS) entry which is preliminary data.</text>
</comment>
<dbReference type="PATRIC" id="fig|86176.4.peg.2850"/>
<evidence type="ECO:0000313" key="2">
    <source>
        <dbReference type="Proteomes" id="UP000050455"/>
    </source>
</evidence>
<gene>
    <name evidence="1" type="ORF">ALO64_02615</name>
</gene>